<protein>
    <recommendedName>
        <fullName evidence="3">Fructokinase</fullName>
    </recommendedName>
</protein>
<organism evidence="1 2">
    <name type="scientific">Paenibacillus rhizosphaerae</name>
    <dbReference type="NCBI Taxonomy" id="297318"/>
    <lineage>
        <taxon>Bacteria</taxon>
        <taxon>Bacillati</taxon>
        <taxon>Bacillota</taxon>
        <taxon>Bacilli</taxon>
        <taxon>Bacillales</taxon>
        <taxon>Paenibacillaceae</taxon>
        <taxon>Paenibacillus</taxon>
    </lineage>
</organism>
<gene>
    <name evidence="1" type="ORF">BK138_02080</name>
</gene>
<accession>A0A1R1F011</accession>
<keyword evidence="2" id="KW-1185">Reference proteome</keyword>
<evidence type="ECO:0008006" key="3">
    <source>
        <dbReference type="Google" id="ProtNLM"/>
    </source>
</evidence>
<dbReference type="STRING" id="297318.BK138_02080"/>
<evidence type="ECO:0000313" key="1">
    <source>
        <dbReference type="EMBL" id="OMF57424.1"/>
    </source>
</evidence>
<dbReference type="SUPFAM" id="SSF53067">
    <property type="entry name" value="Actin-like ATPase domain"/>
    <property type="match status" value="1"/>
</dbReference>
<dbReference type="AlphaFoldDB" id="A0A1R1F011"/>
<proteinExistence type="predicted"/>
<evidence type="ECO:0000313" key="2">
    <source>
        <dbReference type="Proteomes" id="UP000187172"/>
    </source>
</evidence>
<dbReference type="Proteomes" id="UP000187172">
    <property type="component" value="Unassembled WGS sequence"/>
</dbReference>
<dbReference type="Gene3D" id="3.30.420.40">
    <property type="match status" value="1"/>
</dbReference>
<name>A0A1R1F011_9BACL</name>
<sequence length="72" mass="8069">MLIGAIEAGGTKFVCGIRNKHGVILDSAVFPTETPDLTMKKVIECFRLIIRCWMSFCRTIIMHVNMLLASLI</sequence>
<comment type="caution">
    <text evidence="1">The sequence shown here is derived from an EMBL/GenBank/DDBJ whole genome shotgun (WGS) entry which is preliminary data.</text>
</comment>
<dbReference type="EMBL" id="MRTP01000001">
    <property type="protein sequence ID" value="OMF57424.1"/>
    <property type="molecule type" value="Genomic_DNA"/>
</dbReference>
<dbReference type="InterPro" id="IPR043129">
    <property type="entry name" value="ATPase_NBD"/>
</dbReference>
<reference evidence="1 2" key="1">
    <citation type="submission" date="2016-11" db="EMBL/GenBank/DDBJ databases">
        <title>Paenibacillus species isolates.</title>
        <authorList>
            <person name="Beno S.M."/>
        </authorList>
    </citation>
    <scope>NUCLEOTIDE SEQUENCE [LARGE SCALE GENOMIC DNA]</scope>
    <source>
        <strain evidence="1 2">FSL R5-0378</strain>
    </source>
</reference>